<proteinExistence type="predicted"/>
<protein>
    <submittedName>
        <fullName evidence="1">Uncharacterized protein</fullName>
    </submittedName>
</protein>
<name>A0A0R3EEC3_9BRAD</name>
<organism evidence="1 2">
    <name type="scientific">Bradyrhizobium manausense</name>
    <dbReference type="NCBI Taxonomy" id="989370"/>
    <lineage>
        <taxon>Bacteria</taxon>
        <taxon>Pseudomonadati</taxon>
        <taxon>Pseudomonadota</taxon>
        <taxon>Alphaproteobacteria</taxon>
        <taxon>Hyphomicrobiales</taxon>
        <taxon>Nitrobacteraceae</taxon>
        <taxon>Bradyrhizobium</taxon>
    </lineage>
</organism>
<reference evidence="1 2" key="1">
    <citation type="submission" date="2015-09" db="EMBL/GenBank/DDBJ databases">
        <title>Draft Genome Sequence of Bradyrhizobium manausense Strain BR 3351T, a Novel Symbiotic Nitrogen-Fixing Alphaproteobacterium Isolated from Brazilian Amazon Rain Forest.</title>
        <authorList>
            <person name="De Araujo J.L."/>
            <person name="Zilli J.E."/>
        </authorList>
    </citation>
    <scope>NUCLEOTIDE SEQUENCE [LARGE SCALE GENOMIC DNA]</scope>
    <source>
        <strain evidence="1 2">BR3351</strain>
    </source>
</reference>
<dbReference type="AlphaFoldDB" id="A0A0R3EEC3"/>
<dbReference type="Proteomes" id="UP000051936">
    <property type="component" value="Unassembled WGS sequence"/>
</dbReference>
<gene>
    <name evidence="1" type="ORF">AOQ71_01370</name>
</gene>
<keyword evidence="2" id="KW-1185">Reference proteome</keyword>
<dbReference type="EMBL" id="LJYG01000004">
    <property type="protein sequence ID" value="KRQ17663.1"/>
    <property type="molecule type" value="Genomic_DNA"/>
</dbReference>
<comment type="caution">
    <text evidence="1">The sequence shown here is derived from an EMBL/GenBank/DDBJ whole genome shotgun (WGS) entry which is preliminary data.</text>
</comment>
<evidence type="ECO:0000313" key="2">
    <source>
        <dbReference type="Proteomes" id="UP000051936"/>
    </source>
</evidence>
<accession>A0A0R3EEC3</accession>
<sequence>MAKEHRFASTIPQVPRKLRVGQFSLATIHRKGGSSKGYGFRVPPTQPDFLPLVTIFVKEMDSLGQTLLRAFQEYFDGGMGGCSVTIGLTDS</sequence>
<evidence type="ECO:0000313" key="1">
    <source>
        <dbReference type="EMBL" id="KRQ17663.1"/>
    </source>
</evidence>